<dbReference type="PaxDb" id="8022-A0A060YL53"/>
<feature type="region of interest" description="Disordered" evidence="1">
    <location>
        <begin position="143"/>
        <end position="175"/>
    </location>
</feature>
<organism evidence="3 4">
    <name type="scientific">Oncorhynchus mykiss</name>
    <name type="common">Rainbow trout</name>
    <name type="synonym">Salmo gairdneri</name>
    <dbReference type="NCBI Taxonomy" id="8022"/>
    <lineage>
        <taxon>Eukaryota</taxon>
        <taxon>Metazoa</taxon>
        <taxon>Chordata</taxon>
        <taxon>Craniata</taxon>
        <taxon>Vertebrata</taxon>
        <taxon>Euteleostomi</taxon>
        <taxon>Actinopterygii</taxon>
        <taxon>Neopterygii</taxon>
        <taxon>Teleostei</taxon>
        <taxon>Protacanthopterygii</taxon>
        <taxon>Salmoniformes</taxon>
        <taxon>Salmonidae</taxon>
        <taxon>Salmoninae</taxon>
        <taxon>Oncorhynchus</taxon>
    </lineage>
</organism>
<evidence type="ECO:0000313" key="3">
    <source>
        <dbReference type="EMBL" id="CDQ92461.1"/>
    </source>
</evidence>
<feature type="compositionally biased region" description="Polar residues" evidence="1">
    <location>
        <begin position="548"/>
        <end position="561"/>
    </location>
</feature>
<dbReference type="PANTHER" id="PTHR33775">
    <property type="entry name" value="CARDIAC-ENRICHED FHL2-INTERACTING PROTEIN-RELATED"/>
    <property type="match status" value="1"/>
</dbReference>
<evidence type="ECO:0000313" key="4">
    <source>
        <dbReference type="Proteomes" id="UP000193380"/>
    </source>
</evidence>
<dbReference type="EMBL" id="FR913295">
    <property type="protein sequence ID" value="CDQ92461.1"/>
    <property type="molecule type" value="Genomic_DNA"/>
</dbReference>
<dbReference type="PANTHER" id="PTHR33775:SF1">
    <property type="entry name" value="PROLINE-RICH BASIC PROTEIN 1"/>
    <property type="match status" value="1"/>
</dbReference>
<dbReference type="AlphaFoldDB" id="A0A060YL53"/>
<accession>A0A060YL53</accession>
<feature type="compositionally biased region" description="Low complexity" evidence="1">
    <location>
        <begin position="334"/>
        <end position="344"/>
    </location>
</feature>
<feature type="compositionally biased region" description="Basic and acidic residues" evidence="1">
    <location>
        <begin position="352"/>
        <end position="363"/>
    </location>
</feature>
<feature type="region of interest" description="Disordered" evidence="1">
    <location>
        <begin position="539"/>
        <end position="577"/>
    </location>
</feature>
<dbReference type="Proteomes" id="UP000193380">
    <property type="component" value="Unassembled WGS sequence"/>
</dbReference>
<evidence type="ECO:0000259" key="2">
    <source>
        <dbReference type="Pfam" id="PF15232"/>
    </source>
</evidence>
<feature type="region of interest" description="Disordered" evidence="1">
    <location>
        <begin position="301"/>
        <end position="368"/>
    </location>
</feature>
<feature type="compositionally biased region" description="Basic and acidic residues" evidence="1">
    <location>
        <begin position="102"/>
        <end position="122"/>
    </location>
</feature>
<proteinExistence type="predicted"/>
<feature type="compositionally biased region" description="Basic and acidic residues" evidence="1">
    <location>
        <begin position="145"/>
        <end position="165"/>
    </location>
</feature>
<feature type="region of interest" description="Disordered" evidence="1">
    <location>
        <begin position="91"/>
        <end position="122"/>
    </location>
</feature>
<evidence type="ECO:0000256" key="1">
    <source>
        <dbReference type="SAM" id="MobiDB-lite"/>
    </source>
</evidence>
<reference evidence="3" key="2">
    <citation type="submission" date="2014-03" db="EMBL/GenBank/DDBJ databases">
        <authorList>
            <person name="Genoscope - CEA"/>
        </authorList>
    </citation>
    <scope>NUCLEOTIDE SEQUENCE</scope>
</reference>
<dbReference type="InterPro" id="IPR052303">
    <property type="entry name" value="CEFIP"/>
</dbReference>
<reference evidence="3" key="1">
    <citation type="journal article" date="2014" name="Nat. Commun.">
        <title>The rainbow trout genome provides novel insights into evolution after whole-genome duplication in vertebrates.</title>
        <authorList>
            <person name="Berthelot C."/>
            <person name="Brunet F."/>
            <person name="Chalopin D."/>
            <person name="Juanchich A."/>
            <person name="Bernard M."/>
            <person name="Noel B."/>
            <person name="Bento P."/>
            <person name="Da Silva C."/>
            <person name="Labadie K."/>
            <person name="Alberti A."/>
            <person name="Aury J.M."/>
            <person name="Louis A."/>
            <person name="Dehais P."/>
            <person name="Bardou P."/>
            <person name="Montfort J."/>
            <person name="Klopp C."/>
            <person name="Cabau C."/>
            <person name="Gaspin C."/>
            <person name="Thorgaard G.H."/>
            <person name="Boussaha M."/>
            <person name="Quillet E."/>
            <person name="Guyomard R."/>
            <person name="Galiana D."/>
            <person name="Bobe J."/>
            <person name="Volff J.N."/>
            <person name="Genet C."/>
            <person name="Wincker P."/>
            <person name="Jaillon O."/>
            <person name="Roest Crollius H."/>
            <person name="Guiguen Y."/>
        </authorList>
    </citation>
    <scope>NUCLEOTIDE SEQUENCE [LARGE SCALE GENOMIC DNA]</scope>
</reference>
<feature type="domain" description="DUF4585" evidence="2">
    <location>
        <begin position="773"/>
        <end position="844"/>
    </location>
</feature>
<gene>
    <name evidence="3" type="ORF">GSONMT00027465001</name>
</gene>
<sequence length="863" mass="95723">MTTKFYEADRDLAFSKYYCPQTDYLDVYSSSCRSSTQTSTVSDWSEDDISLQLSSVGSANIRSTTACLETGSFECIDVAMENQGEVYRGGAKTVPKRQIQLKRRDTAESQDSDKGEVTDEGRCTPCTVSHRRDVFMRQHSTPAAFHRESHGMESENRTTRAERKQRLQKSVSLDETSTKTKMASCIIKSVLSKKMQLEQNLQNSEVKEVAFAPAEVQNNVKDCHQSPLAVKGNNTTDMSSVDSHRQSNSIQYHQVASAKTHQKLLYKQNSIPLVSSFGGSEFQRTFTKRAGIATALESEEIERQNPRNGALPYANRSPGDRLSCDSARGKKRSTCCSGSSRTGGKQTLVKNTPEECNRGEGVHKQQNPLPKALQRTDILWGSQDRQQPLIREGLSGKVIEPGDRGDVQFLGPFGNLGTLKAMAPVHVVRDVRRLVKNTYNLSFKNVGDTVSGQEDRPPSFYQQSTYDQVSHREACGVRAARPDEKLFVTKVSPPAPLKVVDTTLLYTAPKGFVTKATALHESQDIISNTGFTHVTPQSLVKPFGRRGSQPNINQSDSTSKYPNRAEMPRQTWSSVELPSKCNQRQCERTGTTNGKQKSPQAANSFTAVPTYYSSAAYQPEQYQCSSVKDNNQIQGPPPRYQAQTTLACTPSPACVRLNTTGTPKTLTSSFFYPANPMSCHTIHTHEGKMSFIQAPVLMQPSLQNLPFQLLSEEKYAPRQPAGNGEIKMPSPETQQQQYLCSTQGFMAPFSTEYRQSSAGLVYPEMAGGQVYGQGPRHMLIDPETGRCFYVDVPQLPPQPQRKMLFDPETCQYVEVLLPQQTVPTAVLPPVYAMPCHSLQFPAMYTPQCFSVQAHPQGMPHTGP</sequence>
<dbReference type="GO" id="GO:0005654">
    <property type="term" value="C:nucleoplasm"/>
    <property type="evidence" value="ECO:0007669"/>
    <property type="project" value="TreeGrafter"/>
</dbReference>
<protein>
    <recommendedName>
        <fullName evidence="2">DUF4585 domain-containing protein</fullName>
    </recommendedName>
</protein>
<name>A0A060YL53_ONCMY</name>
<dbReference type="Pfam" id="PF15232">
    <property type="entry name" value="DUF4585"/>
    <property type="match status" value="1"/>
</dbReference>
<dbReference type="InterPro" id="IPR027838">
    <property type="entry name" value="DUF4585"/>
</dbReference>